<keyword evidence="2" id="KW-1185">Reference proteome</keyword>
<evidence type="ECO:0000313" key="5">
    <source>
        <dbReference type="RefSeq" id="XP_021814953.1"/>
    </source>
</evidence>
<protein>
    <submittedName>
        <fullName evidence="3 4">F-box protein At5g60060</fullName>
    </submittedName>
</protein>
<evidence type="ECO:0000313" key="2">
    <source>
        <dbReference type="Proteomes" id="UP000515124"/>
    </source>
</evidence>
<evidence type="ECO:0000259" key="1">
    <source>
        <dbReference type="Pfam" id="PF03478"/>
    </source>
</evidence>
<accession>A0A6P5SMG0</accession>
<feature type="domain" description="KIB1-4 beta-propeller" evidence="1">
    <location>
        <begin position="25"/>
        <end position="299"/>
    </location>
</feature>
<dbReference type="InterPro" id="IPR050942">
    <property type="entry name" value="F-box_BR-signaling"/>
</dbReference>
<sequence>MASDCHHPPMLLIHTAKKGTWNLYNPMTDNVLDVQFKLPKKRFCGFAKGWLIAMNMNLVVTLINPFYRVKGKKKREDSIINLPPLDRNYGNFLHEQVIAAFVIKATISADPILNPNDCIVVVMYEGSGKLAFIRLNKDTTWTYVDESLSFIQDVVHIEDKFYVVKEGGTLFSFDITSQCISNKQLVAQGIESDEVQKTYLVVLNDKELLMVLRYITFKDGCRVTKKVGIFKLNFDEYEWVEKNTLGDVALFLGDNFSISVVASNFSGCRSNCIYFNHDYERIEGGYDKKPLRRDFGVYDVERQSFSQPYTPDAKALMEKTMQPPYWVDVPTFLL</sequence>
<organism evidence="2 5">
    <name type="scientific">Prunus avium</name>
    <name type="common">Cherry</name>
    <name type="synonym">Cerasus avium</name>
    <dbReference type="NCBI Taxonomy" id="42229"/>
    <lineage>
        <taxon>Eukaryota</taxon>
        <taxon>Viridiplantae</taxon>
        <taxon>Streptophyta</taxon>
        <taxon>Embryophyta</taxon>
        <taxon>Tracheophyta</taxon>
        <taxon>Spermatophyta</taxon>
        <taxon>Magnoliopsida</taxon>
        <taxon>eudicotyledons</taxon>
        <taxon>Gunneridae</taxon>
        <taxon>Pentapetalae</taxon>
        <taxon>rosids</taxon>
        <taxon>fabids</taxon>
        <taxon>Rosales</taxon>
        <taxon>Rosaceae</taxon>
        <taxon>Amygdaloideae</taxon>
        <taxon>Amygdaleae</taxon>
        <taxon>Prunus</taxon>
    </lineage>
</organism>
<name>A0A6P5SMG0_PRUAV</name>
<dbReference type="GeneID" id="110757602"/>
<dbReference type="KEGG" id="pavi:110757599"/>
<dbReference type="PANTHER" id="PTHR44259">
    <property type="entry name" value="OS07G0183000 PROTEIN-RELATED"/>
    <property type="match status" value="1"/>
</dbReference>
<dbReference type="InterPro" id="IPR005174">
    <property type="entry name" value="KIB1-4_b-propeller"/>
</dbReference>
<dbReference type="RefSeq" id="XP_021814950.1">
    <property type="nucleotide sequence ID" value="XM_021959258.1"/>
</dbReference>
<dbReference type="RefSeq" id="XP_021814953.1">
    <property type="nucleotide sequence ID" value="XM_021959261.1"/>
</dbReference>
<evidence type="ECO:0000313" key="4">
    <source>
        <dbReference type="RefSeq" id="XP_021814952.1"/>
    </source>
</evidence>
<reference evidence="3 4" key="1">
    <citation type="submission" date="2025-04" db="UniProtKB">
        <authorList>
            <consortium name="RefSeq"/>
        </authorList>
    </citation>
    <scope>IDENTIFICATION</scope>
</reference>
<dbReference type="KEGG" id="pavi:110757602"/>
<dbReference type="Pfam" id="PF03478">
    <property type="entry name" value="Beta-prop_KIB1-4"/>
    <property type="match status" value="1"/>
</dbReference>
<dbReference type="Proteomes" id="UP000515124">
    <property type="component" value="Unplaced"/>
</dbReference>
<dbReference type="PANTHER" id="PTHR44259:SF107">
    <property type="entry name" value="F-BOX PROTEIN SKIP23-LIKE"/>
    <property type="match status" value="1"/>
</dbReference>
<evidence type="ECO:0000313" key="3">
    <source>
        <dbReference type="RefSeq" id="XP_021814950.1"/>
    </source>
</evidence>
<dbReference type="RefSeq" id="XP_021814952.1">
    <property type="nucleotide sequence ID" value="XM_021959260.1"/>
</dbReference>
<dbReference type="KEGG" id="pavi:110757601"/>
<proteinExistence type="predicted"/>
<dbReference type="AlphaFoldDB" id="A0A6P5SMG0"/>
<gene>
    <name evidence="5" type="primary">LOC110757602</name>
    <name evidence="3" type="synonym">LOC110757599</name>
    <name evidence="4" type="synonym">LOC110757601</name>
</gene>